<protein>
    <recommendedName>
        <fullName evidence="1">RNase H type-1 domain-containing protein</fullName>
    </recommendedName>
</protein>
<dbReference type="PROSITE" id="PS50879">
    <property type="entry name" value="RNASE_H_1"/>
    <property type="match status" value="1"/>
</dbReference>
<dbReference type="GO" id="GO:0004523">
    <property type="term" value="F:RNA-DNA hybrid ribonuclease activity"/>
    <property type="evidence" value="ECO:0007669"/>
    <property type="project" value="InterPro"/>
</dbReference>
<sequence length="240" mass="27429">MTWNCGNLSSKLATEEEYKIYVDGSYLDGKIGYGLVVLKDDKVIDELSGYVSDPDAQDSRQVGGELVATKEAIRWCQSRGIKRVAIYYDLDNIKKWATGEYKTRKPLTQNFKEFIDSTNIKISWHKVKAHTGVKWNERADELAKAGANSQGATKKNGLVDDLEEKAKKFSDYLQRRGYSVNYKGIYNSQAAKLSLDDGFQDIGHLNIYNTKKLHLVPKYHELRDKSKQSELEELWQEFLG</sequence>
<evidence type="ECO:0000313" key="3">
    <source>
        <dbReference type="Proteomes" id="UP000093514"/>
    </source>
</evidence>
<feature type="domain" description="RNase H type-1" evidence="1">
    <location>
        <begin position="14"/>
        <end position="148"/>
    </location>
</feature>
<evidence type="ECO:0000313" key="2">
    <source>
        <dbReference type="EMBL" id="OCL26747.1"/>
    </source>
</evidence>
<dbReference type="InterPro" id="IPR002156">
    <property type="entry name" value="RNaseH_domain"/>
</dbReference>
<comment type="caution">
    <text evidence="2">The sequence shown here is derived from an EMBL/GenBank/DDBJ whole genome shotgun (WGS) entry which is preliminary data.</text>
</comment>
<dbReference type="Pfam" id="PF00075">
    <property type="entry name" value="RNase_H"/>
    <property type="match status" value="1"/>
</dbReference>
<gene>
    <name evidence="2" type="ORF">U472_10195</name>
</gene>
<dbReference type="GO" id="GO:0003676">
    <property type="term" value="F:nucleic acid binding"/>
    <property type="evidence" value="ECO:0007669"/>
    <property type="project" value="InterPro"/>
</dbReference>
<dbReference type="SUPFAM" id="SSF53098">
    <property type="entry name" value="Ribonuclease H-like"/>
    <property type="match status" value="1"/>
</dbReference>
<dbReference type="InterPro" id="IPR012337">
    <property type="entry name" value="RNaseH-like_sf"/>
</dbReference>
<dbReference type="EMBL" id="LWDV01000009">
    <property type="protein sequence ID" value="OCL26747.1"/>
    <property type="molecule type" value="Genomic_DNA"/>
</dbReference>
<accession>A0A1C0A942</accession>
<organism evidence="2 3">
    <name type="scientific">Orenia metallireducens</name>
    <dbReference type="NCBI Taxonomy" id="1413210"/>
    <lineage>
        <taxon>Bacteria</taxon>
        <taxon>Bacillati</taxon>
        <taxon>Bacillota</taxon>
        <taxon>Clostridia</taxon>
        <taxon>Halanaerobiales</taxon>
        <taxon>Halobacteroidaceae</taxon>
        <taxon>Orenia</taxon>
    </lineage>
</organism>
<dbReference type="AlphaFoldDB" id="A0A1C0A942"/>
<proteinExistence type="predicted"/>
<dbReference type="Proteomes" id="UP000093514">
    <property type="component" value="Unassembled WGS sequence"/>
</dbReference>
<reference evidence="3" key="1">
    <citation type="submission" date="2016-07" db="EMBL/GenBank/DDBJ databases">
        <authorList>
            <person name="Florea S."/>
            <person name="Webb J.S."/>
            <person name="Jaromczyk J."/>
            <person name="Schardl C.L."/>
        </authorList>
    </citation>
    <scope>NUCLEOTIDE SEQUENCE [LARGE SCALE GENOMIC DNA]</scope>
    <source>
        <strain evidence="3">Z6</strain>
    </source>
</reference>
<name>A0A1C0A942_9FIRM</name>
<keyword evidence="3" id="KW-1185">Reference proteome</keyword>
<evidence type="ECO:0000259" key="1">
    <source>
        <dbReference type="PROSITE" id="PS50879"/>
    </source>
</evidence>
<dbReference type="InterPro" id="IPR036397">
    <property type="entry name" value="RNaseH_sf"/>
</dbReference>
<reference evidence="2 3" key="2">
    <citation type="submission" date="2016-08" db="EMBL/GenBank/DDBJ databases">
        <title>Orenia metallireducens sp. nov. strain Z6, a Novel Metal-reducing Firmicute from the Deep Subsurface.</title>
        <authorList>
            <person name="Maxim B.I."/>
            <person name="Kenneth K."/>
            <person name="Flynn T.M."/>
            <person name="Oloughlin E.J."/>
            <person name="Locke R.A."/>
            <person name="Weber J.R."/>
            <person name="Egan S.M."/>
            <person name="Mackie R.I."/>
            <person name="Cann I.K."/>
        </authorList>
    </citation>
    <scope>NUCLEOTIDE SEQUENCE [LARGE SCALE GENOMIC DNA]</scope>
    <source>
        <strain evidence="2 3">Z6</strain>
    </source>
</reference>
<dbReference type="Gene3D" id="3.30.420.10">
    <property type="entry name" value="Ribonuclease H-like superfamily/Ribonuclease H"/>
    <property type="match status" value="1"/>
</dbReference>
<dbReference type="CDD" id="cd09277">
    <property type="entry name" value="RNase_HI_bacteria_like"/>
    <property type="match status" value="1"/>
</dbReference>